<dbReference type="Gene3D" id="2.30.250.10">
    <property type="entry name" value="Aminopeptidase i, Domain 2"/>
    <property type="match status" value="1"/>
</dbReference>
<evidence type="ECO:0000256" key="1">
    <source>
        <dbReference type="ARBA" id="ARBA00001947"/>
    </source>
</evidence>
<dbReference type="GO" id="GO:0005737">
    <property type="term" value="C:cytoplasm"/>
    <property type="evidence" value="ECO:0007669"/>
    <property type="project" value="UniProtKB-ARBA"/>
</dbReference>
<keyword evidence="8 9" id="KW-0482">Metalloprotease</keyword>
<dbReference type="EC" id="3.4.11.-" evidence="10"/>
<keyword evidence="5 9" id="KW-0479">Metal-binding</keyword>
<evidence type="ECO:0000256" key="7">
    <source>
        <dbReference type="ARBA" id="ARBA00022833"/>
    </source>
</evidence>
<accession>A0A378NNL6</accession>
<dbReference type="EMBL" id="UGPP01000001">
    <property type="protein sequence ID" value="STY69990.1"/>
    <property type="molecule type" value="Genomic_DNA"/>
</dbReference>
<dbReference type="AlphaFoldDB" id="A0A378NNL6"/>
<dbReference type="CDD" id="cd05658">
    <property type="entry name" value="M18_DAP"/>
    <property type="match status" value="1"/>
</dbReference>
<dbReference type="RefSeq" id="WP_115150801.1">
    <property type="nucleotide sequence ID" value="NZ_UGPP01000001.1"/>
</dbReference>
<reference evidence="11 12" key="1">
    <citation type="submission" date="2018-06" db="EMBL/GenBank/DDBJ databases">
        <authorList>
            <consortium name="Pathogen Informatics"/>
            <person name="Doyle S."/>
        </authorList>
    </citation>
    <scope>NUCLEOTIDE SEQUENCE [LARGE SCALE GENOMIC DNA]</scope>
    <source>
        <strain evidence="11 12">NCTC10571</strain>
    </source>
</reference>
<dbReference type="InterPro" id="IPR001948">
    <property type="entry name" value="Peptidase_M18"/>
</dbReference>
<comment type="cofactor">
    <cofactor evidence="1 10">
        <name>Zn(2+)</name>
        <dbReference type="ChEBI" id="CHEBI:29105"/>
    </cofactor>
</comment>
<evidence type="ECO:0000256" key="4">
    <source>
        <dbReference type="ARBA" id="ARBA00022670"/>
    </source>
</evidence>
<dbReference type="SUPFAM" id="SSF101821">
    <property type="entry name" value="Aminopeptidase/glucanase lid domain"/>
    <property type="match status" value="1"/>
</dbReference>
<keyword evidence="7 9" id="KW-0862">Zinc</keyword>
<evidence type="ECO:0000256" key="3">
    <source>
        <dbReference type="ARBA" id="ARBA00022438"/>
    </source>
</evidence>
<dbReference type="Gene3D" id="3.40.630.10">
    <property type="entry name" value="Zn peptidases"/>
    <property type="match status" value="1"/>
</dbReference>
<keyword evidence="3 9" id="KW-0031">Aminopeptidase</keyword>
<evidence type="ECO:0000313" key="12">
    <source>
        <dbReference type="Proteomes" id="UP000255234"/>
    </source>
</evidence>
<evidence type="ECO:0000256" key="8">
    <source>
        <dbReference type="ARBA" id="ARBA00023049"/>
    </source>
</evidence>
<dbReference type="GO" id="GO:0006508">
    <property type="term" value="P:proteolysis"/>
    <property type="evidence" value="ECO:0007669"/>
    <property type="project" value="UniProtKB-KW"/>
</dbReference>
<dbReference type="GO" id="GO:0008270">
    <property type="term" value="F:zinc ion binding"/>
    <property type="evidence" value="ECO:0007669"/>
    <property type="project" value="InterPro"/>
</dbReference>
<evidence type="ECO:0000313" key="11">
    <source>
        <dbReference type="EMBL" id="STY69990.1"/>
    </source>
</evidence>
<evidence type="ECO:0000256" key="6">
    <source>
        <dbReference type="ARBA" id="ARBA00022801"/>
    </source>
</evidence>
<proteinExistence type="inferred from homology"/>
<dbReference type="Pfam" id="PF02127">
    <property type="entry name" value="Peptidase_M18"/>
    <property type="match status" value="1"/>
</dbReference>
<comment type="similarity">
    <text evidence="2 9">Belongs to the peptidase M18 family.</text>
</comment>
<keyword evidence="4 9" id="KW-0645">Protease</keyword>
<evidence type="ECO:0000256" key="9">
    <source>
        <dbReference type="RuleBase" id="RU004386"/>
    </source>
</evidence>
<sequence>MSYTGSLFNFINNSTSSFHTVLNAQSYLIKNGFEEVDFSEDWQLKADKKYFTKIYDSTLIAFIPHQNLREGMKIAVSHTDFPCLKIKPSADIMQNDYGKLNVEIYGGMILNTWFDRPLSIAGKVVLKGQDCYQPDARFVDFKRPLMIIPNLAIHMDRSINSGKSISKQKEMLPLAFMQTENNSEDELANDNSKLIKLLAEELSCAQEDILSYDLTVYQVETPYYLGFVGELVTAPRLDNITSVKACIEGIIADKRKVGLDIAVLFDNEEVGSRTKQGGASNVLSNVIERIYMAFGYTRQAFLADLAKSFMLSIDVAHAMHPNYVEKNDLTNKPILNKGLAIKMAASQSYAGDAEAIAIVRALCEKYKINYQMYVNNSDIPGGSTIGSMASALLTMRTLDVGIPILAMHSARETMGKDDQKSLEKLVRVFFEGFY</sequence>
<evidence type="ECO:0000256" key="2">
    <source>
        <dbReference type="ARBA" id="ARBA00008290"/>
    </source>
</evidence>
<dbReference type="GO" id="GO:0004177">
    <property type="term" value="F:aminopeptidase activity"/>
    <property type="evidence" value="ECO:0007669"/>
    <property type="project" value="UniProtKB-KW"/>
</dbReference>
<protein>
    <recommendedName>
        <fullName evidence="10">M18 family aminopeptidase</fullName>
        <ecNumber evidence="10">3.4.11.-</ecNumber>
    </recommendedName>
</protein>
<dbReference type="PANTHER" id="PTHR28570:SF3">
    <property type="entry name" value="ASPARTYL AMINOPEPTIDASE"/>
    <property type="match status" value="1"/>
</dbReference>
<dbReference type="GO" id="GO:0008237">
    <property type="term" value="F:metallopeptidase activity"/>
    <property type="evidence" value="ECO:0007669"/>
    <property type="project" value="UniProtKB-KW"/>
</dbReference>
<dbReference type="NCBIfam" id="NF002759">
    <property type="entry name" value="PRK02813.1"/>
    <property type="match status" value="1"/>
</dbReference>
<gene>
    <name evidence="11" type="primary">apeB</name>
    <name evidence="11" type="ORF">NCTC10571_00070</name>
</gene>
<organism evidence="11 12">
    <name type="scientific">Megamonas hypermegale</name>
    <dbReference type="NCBI Taxonomy" id="158847"/>
    <lineage>
        <taxon>Bacteria</taxon>
        <taxon>Bacillati</taxon>
        <taxon>Bacillota</taxon>
        <taxon>Negativicutes</taxon>
        <taxon>Selenomonadales</taxon>
        <taxon>Selenomonadaceae</taxon>
        <taxon>Megamonas</taxon>
    </lineage>
</organism>
<dbReference type="InterPro" id="IPR023358">
    <property type="entry name" value="Peptidase_M18_dom2"/>
</dbReference>
<dbReference type="SUPFAM" id="SSF53187">
    <property type="entry name" value="Zn-dependent exopeptidases"/>
    <property type="match status" value="1"/>
</dbReference>
<name>A0A378NNL6_9FIRM</name>
<dbReference type="Proteomes" id="UP000255234">
    <property type="component" value="Unassembled WGS sequence"/>
</dbReference>
<keyword evidence="6 9" id="KW-0378">Hydrolase</keyword>
<dbReference type="PANTHER" id="PTHR28570">
    <property type="entry name" value="ASPARTYL AMINOPEPTIDASE"/>
    <property type="match status" value="1"/>
</dbReference>
<evidence type="ECO:0000256" key="5">
    <source>
        <dbReference type="ARBA" id="ARBA00022723"/>
    </source>
</evidence>
<dbReference type="PRINTS" id="PR00932">
    <property type="entry name" value="AMINO1PTASE"/>
</dbReference>
<evidence type="ECO:0000256" key="10">
    <source>
        <dbReference type="RuleBase" id="RU004387"/>
    </source>
</evidence>